<proteinExistence type="inferred from homology"/>
<comment type="catalytic activity">
    <reaction evidence="9">
        <text>S-methyl-5'-thioadenosine + phosphate = 5-(methylsulfanyl)-alpha-D-ribose 1-phosphate + adenine</text>
        <dbReference type="Rhea" id="RHEA:11852"/>
        <dbReference type="ChEBI" id="CHEBI:16708"/>
        <dbReference type="ChEBI" id="CHEBI:17509"/>
        <dbReference type="ChEBI" id="CHEBI:43474"/>
        <dbReference type="ChEBI" id="CHEBI:58533"/>
        <dbReference type="EC" id="2.4.2.28"/>
    </reaction>
    <physiologicalReaction direction="left-to-right" evidence="9">
        <dbReference type="Rhea" id="RHEA:11853"/>
    </physiologicalReaction>
</comment>
<dbReference type="Pfam" id="PF02578">
    <property type="entry name" value="Cu-oxidase_4"/>
    <property type="match status" value="1"/>
</dbReference>
<evidence type="ECO:0000256" key="3">
    <source>
        <dbReference type="ARBA" id="ARBA00022679"/>
    </source>
</evidence>
<keyword evidence="6" id="KW-0862">Zinc</keyword>
<accession>Q12K85</accession>
<comment type="catalytic activity">
    <reaction evidence="8">
        <text>adenosine + phosphate = alpha-D-ribose 1-phosphate + adenine</text>
        <dbReference type="Rhea" id="RHEA:27642"/>
        <dbReference type="ChEBI" id="CHEBI:16335"/>
        <dbReference type="ChEBI" id="CHEBI:16708"/>
        <dbReference type="ChEBI" id="CHEBI:43474"/>
        <dbReference type="ChEBI" id="CHEBI:57720"/>
        <dbReference type="EC" id="2.4.2.1"/>
    </reaction>
    <physiologicalReaction direction="left-to-right" evidence="8">
        <dbReference type="Rhea" id="RHEA:27643"/>
    </physiologicalReaction>
</comment>
<evidence type="ECO:0000256" key="4">
    <source>
        <dbReference type="ARBA" id="ARBA00022723"/>
    </source>
</evidence>
<dbReference type="EMBL" id="CP000302">
    <property type="protein sequence ID" value="ABE56141.1"/>
    <property type="molecule type" value="Genomic_DNA"/>
</dbReference>
<evidence type="ECO:0000256" key="1">
    <source>
        <dbReference type="ARBA" id="ARBA00000553"/>
    </source>
</evidence>
<dbReference type="PANTHER" id="PTHR30616:SF2">
    <property type="entry name" value="PURINE NUCLEOSIDE PHOSPHORYLASE LACC1"/>
    <property type="match status" value="1"/>
</dbReference>
<dbReference type="STRING" id="318161.Sden_2862"/>
<dbReference type="SUPFAM" id="SSF64438">
    <property type="entry name" value="CNF1/YfiH-like putative cysteine hydrolases"/>
    <property type="match status" value="1"/>
</dbReference>
<dbReference type="HOGENOM" id="CLU_065784_1_1_6"/>
<evidence type="ECO:0000256" key="8">
    <source>
        <dbReference type="ARBA" id="ARBA00048968"/>
    </source>
</evidence>
<dbReference type="Proteomes" id="UP000001982">
    <property type="component" value="Chromosome"/>
</dbReference>
<organism evidence="11 12">
    <name type="scientific">Shewanella denitrificans (strain OS217 / ATCC BAA-1090 / DSM 15013)</name>
    <dbReference type="NCBI Taxonomy" id="318161"/>
    <lineage>
        <taxon>Bacteria</taxon>
        <taxon>Pseudomonadati</taxon>
        <taxon>Pseudomonadota</taxon>
        <taxon>Gammaproteobacteria</taxon>
        <taxon>Alteromonadales</taxon>
        <taxon>Shewanellaceae</taxon>
        <taxon>Shewanella</taxon>
    </lineage>
</organism>
<reference evidence="11 12" key="1">
    <citation type="submission" date="2006-03" db="EMBL/GenBank/DDBJ databases">
        <title>Complete sequence of Shewanella denitrificans OS217.</title>
        <authorList>
            <consortium name="US DOE Joint Genome Institute"/>
            <person name="Copeland A."/>
            <person name="Lucas S."/>
            <person name="Lapidus A."/>
            <person name="Barry K."/>
            <person name="Detter J.C."/>
            <person name="Glavina del Rio T."/>
            <person name="Hammon N."/>
            <person name="Israni S."/>
            <person name="Dalin E."/>
            <person name="Tice H."/>
            <person name="Pitluck S."/>
            <person name="Brettin T."/>
            <person name="Bruce D."/>
            <person name="Han C."/>
            <person name="Tapia R."/>
            <person name="Gilna P."/>
            <person name="Kiss H."/>
            <person name="Schmutz J."/>
            <person name="Larimer F."/>
            <person name="Land M."/>
            <person name="Hauser L."/>
            <person name="Kyrpides N."/>
            <person name="Lykidis A."/>
            <person name="Richardson P."/>
        </authorList>
    </citation>
    <scope>NUCLEOTIDE SEQUENCE [LARGE SCALE GENOMIC DNA]</scope>
    <source>
        <strain evidence="12">OS217 / ATCC BAA-1090 / DSM 15013</strain>
    </source>
</reference>
<evidence type="ECO:0000256" key="7">
    <source>
        <dbReference type="ARBA" id="ARBA00047989"/>
    </source>
</evidence>
<comment type="catalytic activity">
    <reaction evidence="1">
        <text>inosine + phosphate = alpha-D-ribose 1-phosphate + hypoxanthine</text>
        <dbReference type="Rhea" id="RHEA:27646"/>
        <dbReference type="ChEBI" id="CHEBI:17368"/>
        <dbReference type="ChEBI" id="CHEBI:17596"/>
        <dbReference type="ChEBI" id="CHEBI:43474"/>
        <dbReference type="ChEBI" id="CHEBI:57720"/>
        <dbReference type="EC" id="2.4.2.1"/>
    </reaction>
    <physiologicalReaction direction="left-to-right" evidence="1">
        <dbReference type="Rhea" id="RHEA:27647"/>
    </physiologicalReaction>
</comment>
<dbReference type="PANTHER" id="PTHR30616">
    <property type="entry name" value="UNCHARACTERIZED PROTEIN YFIH"/>
    <property type="match status" value="1"/>
</dbReference>
<evidence type="ECO:0000256" key="2">
    <source>
        <dbReference type="ARBA" id="ARBA00007353"/>
    </source>
</evidence>
<dbReference type="OrthoDB" id="4279at2"/>
<dbReference type="InterPro" id="IPR011324">
    <property type="entry name" value="Cytotoxic_necrot_fac-like_cat"/>
</dbReference>
<comment type="catalytic activity">
    <reaction evidence="7">
        <text>adenosine + H2O + H(+) = inosine + NH4(+)</text>
        <dbReference type="Rhea" id="RHEA:24408"/>
        <dbReference type="ChEBI" id="CHEBI:15377"/>
        <dbReference type="ChEBI" id="CHEBI:15378"/>
        <dbReference type="ChEBI" id="CHEBI:16335"/>
        <dbReference type="ChEBI" id="CHEBI:17596"/>
        <dbReference type="ChEBI" id="CHEBI:28938"/>
        <dbReference type="EC" id="3.5.4.4"/>
    </reaction>
    <physiologicalReaction direction="left-to-right" evidence="7">
        <dbReference type="Rhea" id="RHEA:24409"/>
    </physiologicalReaction>
</comment>
<dbReference type="RefSeq" id="WP_011497290.1">
    <property type="nucleotide sequence ID" value="NC_007954.1"/>
</dbReference>
<comment type="similarity">
    <text evidence="2 10">Belongs to the purine nucleoside phosphorylase YfiH/LACC1 family.</text>
</comment>
<dbReference type="AlphaFoldDB" id="Q12K85"/>
<dbReference type="KEGG" id="sdn:Sden_2862"/>
<dbReference type="InterPro" id="IPR038371">
    <property type="entry name" value="Cu_polyphenol_OxRdtase_sf"/>
</dbReference>
<keyword evidence="12" id="KW-1185">Reference proteome</keyword>
<evidence type="ECO:0000256" key="9">
    <source>
        <dbReference type="ARBA" id="ARBA00049893"/>
    </source>
</evidence>
<dbReference type="GO" id="GO:0016787">
    <property type="term" value="F:hydrolase activity"/>
    <property type="evidence" value="ECO:0007669"/>
    <property type="project" value="UniProtKB-KW"/>
</dbReference>
<dbReference type="NCBIfam" id="TIGR00726">
    <property type="entry name" value="peptidoglycan editing factor PgeF"/>
    <property type="match status" value="1"/>
</dbReference>
<dbReference type="Gene3D" id="3.60.140.10">
    <property type="entry name" value="CNF1/YfiH-like putative cysteine hydrolases"/>
    <property type="match status" value="1"/>
</dbReference>
<dbReference type="GO" id="GO:0017061">
    <property type="term" value="F:S-methyl-5-thioadenosine phosphorylase activity"/>
    <property type="evidence" value="ECO:0007669"/>
    <property type="project" value="UniProtKB-EC"/>
</dbReference>
<keyword evidence="4" id="KW-0479">Metal-binding</keyword>
<sequence>MFTHAWPIPNNVSIAMTSRHGGVSQFPFDSLNLGTHVGDVLADVLMNRQRLQASLNLSTPITWLEQVHGTQVLDLAELSTYVLSNDSVNTSSASDLRFDAVYTNLPKQVCAIMTADCLPILLCDTAGTEVAAIHAGWRGLCNGVIEATVAKFQTLSTHIIAYLGPAIGPQAFEVGPEVREAFCARDLSAAQYFRPNGEKYLANLEGLAQLRLQALGIHNIYCASVCTFTDANYFSYRRSHPTGRMASLIWLNSNALSTSPN</sequence>
<dbReference type="GO" id="GO:0005507">
    <property type="term" value="F:copper ion binding"/>
    <property type="evidence" value="ECO:0007669"/>
    <property type="project" value="TreeGrafter"/>
</dbReference>
<evidence type="ECO:0000256" key="5">
    <source>
        <dbReference type="ARBA" id="ARBA00022801"/>
    </source>
</evidence>
<evidence type="ECO:0000313" key="12">
    <source>
        <dbReference type="Proteomes" id="UP000001982"/>
    </source>
</evidence>
<evidence type="ECO:0000256" key="10">
    <source>
        <dbReference type="RuleBase" id="RU361274"/>
    </source>
</evidence>
<dbReference type="InterPro" id="IPR003730">
    <property type="entry name" value="Cu_polyphenol_OxRdtase"/>
</dbReference>
<evidence type="ECO:0000313" key="11">
    <source>
        <dbReference type="EMBL" id="ABE56141.1"/>
    </source>
</evidence>
<evidence type="ECO:0000256" key="6">
    <source>
        <dbReference type="ARBA" id="ARBA00022833"/>
    </source>
</evidence>
<gene>
    <name evidence="11" type="ordered locus">Sden_2862</name>
</gene>
<protein>
    <recommendedName>
        <fullName evidence="10">Purine nucleoside phosphorylase</fullName>
    </recommendedName>
</protein>
<keyword evidence="3" id="KW-0808">Transferase</keyword>
<dbReference type="CDD" id="cd16833">
    <property type="entry name" value="YfiH"/>
    <property type="match status" value="1"/>
</dbReference>
<dbReference type="eggNOG" id="COG1496">
    <property type="taxonomic scope" value="Bacteria"/>
</dbReference>
<name>Q12K85_SHEDO</name>
<keyword evidence="5" id="KW-0378">Hydrolase</keyword>